<comment type="caution">
    <text evidence="1">The sequence shown here is derived from an EMBL/GenBank/DDBJ whole genome shotgun (WGS) entry which is preliminary data.</text>
</comment>
<proteinExistence type="predicted"/>
<evidence type="ECO:0000313" key="1">
    <source>
        <dbReference type="EMBL" id="EEG31943.1"/>
    </source>
</evidence>
<name>C0E9B3_9FIRM</name>
<gene>
    <name evidence="1" type="ORF">CLOSTMETH_00411</name>
</gene>
<sequence length="52" mass="6224">MSRAKNKFEKQFKFRSLIWHRFVTIEANKEGLNQICPSLVVCYDIGWLDISY</sequence>
<dbReference type="AlphaFoldDB" id="C0E9B3"/>
<organism evidence="1 2">
    <name type="scientific">[Clostridium] methylpentosum DSM 5476</name>
    <dbReference type="NCBI Taxonomy" id="537013"/>
    <lineage>
        <taxon>Bacteria</taxon>
        <taxon>Bacillati</taxon>
        <taxon>Bacillota</taxon>
        <taxon>Clostridia</taxon>
        <taxon>Eubacteriales</taxon>
        <taxon>Oscillospiraceae</taxon>
        <taxon>Oscillospiraceae incertae sedis</taxon>
    </lineage>
</organism>
<protein>
    <submittedName>
        <fullName evidence="1">Uncharacterized protein</fullName>
    </submittedName>
</protein>
<dbReference type="STRING" id="537013.CLOSTMETH_00411"/>
<dbReference type="Proteomes" id="UP000003340">
    <property type="component" value="Unassembled WGS sequence"/>
</dbReference>
<reference evidence="1 2" key="1">
    <citation type="submission" date="2009-01" db="EMBL/GenBank/DDBJ databases">
        <authorList>
            <person name="Fulton L."/>
            <person name="Clifton S."/>
            <person name="Fulton B."/>
            <person name="Xu J."/>
            <person name="Minx P."/>
            <person name="Pepin K.H."/>
            <person name="Johnson M."/>
            <person name="Bhonagiri V."/>
            <person name="Nash W.E."/>
            <person name="Mardis E.R."/>
            <person name="Wilson R.K."/>
        </authorList>
    </citation>
    <scope>NUCLEOTIDE SEQUENCE [LARGE SCALE GENOMIC DNA]</scope>
    <source>
        <strain evidence="1 2">DSM 5476</strain>
    </source>
</reference>
<dbReference type="HOGENOM" id="CLU_3078428_0_0_9"/>
<accession>C0E9B3</accession>
<evidence type="ECO:0000313" key="2">
    <source>
        <dbReference type="Proteomes" id="UP000003340"/>
    </source>
</evidence>
<reference evidence="1 2" key="2">
    <citation type="submission" date="2009-02" db="EMBL/GenBank/DDBJ databases">
        <title>Draft genome sequence of Clostridium methylpentosum (DSM 5476).</title>
        <authorList>
            <person name="Sudarsanam P."/>
            <person name="Ley R."/>
            <person name="Guruge J."/>
            <person name="Turnbaugh P.J."/>
            <person name="Mahowald M."/>
            <person name="Liep D."/>
            <person name="Gordon J."/>
        </authorList>
    </citation>
    <scope>NUCLEOTIDE SEQUENCE [LARGE SCALE GENOMIC DNA]</scope>
    <source>
        <strain evidence="1 2">DSM 5476</strain>
    </source>
</reference>
<dbReference type="EMBL" id="ACEC01000019">
    <property type="protein sequence ID" value="EEG31943.1"/>
    <property type="molecule type" value="Genomic_DNA"/>
</dbReference>
<keyword evidence="2" id="KW-1185">Reference proteome</keyword>